<dbReference type="OrthoDB" id="6999610at2"/>
<dbReference type="EMBL" id="JAWXXP010000001">
    <property type="protein sequence ID" value="MDX5990918.1"/>
    <property type="molecule type" value="Genomic_DNA"/>
</dbReference>
<evidence type="ECO:0000313" key="4">
    <source>
        <dbReference type="Proteomes" id="UP000182413"/>
    </source>
</evidence>
<feature type="domain" description="DUF7931" evidence="1">
    <location>
        <begin position="64"/>
        <end position="211"/>
    </location>
</feature>
<reference evidence="2 5" key="2">
    <citation type="submission" date="2023-11" db="EMBL/GenBank/DDBJ databases">
        <title>MicrobeMod: A computational toolkit for identifying prokaryotic methylation and restriction-modification with nanopore sequencing.</title>
        <authorList>
            <person name="Crits-Christoph A."/>
            <person name="Kang S.C."/>
            <person name="Lee H."/>
            <person name="Ostrov N."/>
        </authorList>
    </citation>
    <scope>NUCLEOTIDE SEQUENCE [LARGE SCALE GENOMIC DNA]</scope>
    <source>
        <strain evidence="2 5">ATCC BAA-571</strain>
    </source>
</reference>
<keyword evidence="5" id="KW-1185">Reference proteome</keyword>
<gene>
    <name evidence="3" type="ORF">SAMN05216575_103419</name>
    <name evidence="2" type="ORF">SIM71_02505</name>
</gene>
<dbReference type="Pfam" id="PF25559">
    <property type="entry name" value="DUF7931"/>
    <property type="match status" value="1"/>
</dbReference>
<dbReference type="Proteomes" id="UP000182413">
    <property type="component" value="Unassembled WGS sequence"/>
</dbReference>
<evidence type="ECO:0000259" key="1">
    <source>
        <dbReference type="Pfam" id="PF25559"/>
    </source>
</evidence>
<dbReference type="Proteomes" id="UP001278050">
    <property type="component" value="Unassembled WGS sequence"/>
</dbReference>
<dbReference type="AlphaFoldDB" id="A0A1G7ETX7"/>
<evidence type="ECO:0000313" key="5">
    <source>
        <dbReference type="Proteomes" id="UP001278050"/>
    </source>
</evidence>
<evidence type="ECO:0000313" key="3">
    <source>
        <dbReference type="EMBL" id="SDE67144.1"/>
    </source>
</evidence>
<sequence>MNDKHAPVEPIDTPDPIELAAIEFESPGRFAVHNPAPITPDTAQWEPAPFVLGEHERLERFSQPQQARAHVLALIQQAQRNLCLYSDDLEPWLYHHSSVQQACTRFLLNSPRARLRILLRDPTRAVKEGHRLLALSRRLSSNLHIRKLNPDYASDELAYLIADDRGLFLRPELDQQAGYALYNDPARARQRQTQFDQAWDTSITDPDLRSFLL</sequence>
<accession>A0A1G7ETX7</accession>
<proteinExistence type="predicted"/>
<evidence type="ECO:0000313" key="2">
    <source>
        <dbReference type="EMBL" id="MDX5990918.1"/>
    </source>
</evidence>
<dbReference type="InterPro" id="IPR057691">
    <property type="entry name" value="DUF7931"/>
</dbReference>
<name>A0A1G7ETX7_9GAMM</name>
<organism evidence="3 4">
    <name type="scientific">Ectopseudomonas alcaliphila</name>
    <dbReference type="NCBI Taxonomy" id="101564"/>
    <lineage>
        <taxon>Bacteria</taxon>
        <taxon>Pseudomonadati</taxon>
        <taxon>Pseudomonadota</taxon>
        <taxon>Gammaproteobacteria</taxon>
        <taxon>Pseudomonadales</taxon>
        <taxon>Pseudomonadaceae</taxon>
        <taxon>Ectopseudomonas</taxon>
    </lineage>
</organism>
<reference evidence="3 4" key="1">
    <citation type="submission" date="2016-10" db="EMBL/GenBank/DDBJ databases">
        <authorList>
            <person name="de Groot N.N."/>
        </authorList>
    </citation>
    <scope>NUCLEOTIDE SEQUENCE [LARGE SCALE GENOMIC DNA]</scope>
    <source>
        <strain evidence="3 4">JCM 10630</strain>
    </source>
</reference>
<protein>
    <submittedName>
        <fullName evidence="2">Histone acetyltransferase HPA2</fullName>
    </submittedName>
</protein>
<dbReference type="EMBL" id="FNAE01000003">
    <property type="protein sequence ID" value="SDE67144.1"/>
    <property type="molecule type" value="Genomic_DNA"/>
</dbReference>
<dbReference type="RefSeq" id="WP_074678643.1">
    <property type="nucleotide sequence ID" value="NZ_CBCSET010000001.1"/>
</dbReference>